<protein>
    <recommendedName>
        <fullName evidence="1">F-box domain-containing protein</fullName>
    </recommendedName>
</protein>
<feature type="domain" description="F-box" evidence="1">
    <location>
        <begin position="18"/>
        <end position="57"/>
    </location>
</feature>
<feature type="domain" description="F-box" evidence="1">
    <location>
        <begin position="64"/>
        <end position="104"/>
    </location>
</feature>
<evidence type="ECO:0000313" key="3">
    <source>
        <dbReference type="Proteomes" id="UP001365542"/>
    </source>
</evidence>
<keyword evidence="3" id="KW-1185">Reference proteome</keyword>
<name>A0AAV9XFF4_9PEZI</name>
<reference evidence="2 3" key="1">
    <citation type="submission" date="2019-10" db="EMBL/GenBank/DDBJ databases">
        <authorList>
            <person name="Palmer J.M."/>
        </authorList>
    </citation>
    <scope>NUCLEOTIDE SEQUENCE [LARGE SCALE GENOMIC DNA]</scope>
    <source>
        <strain evidence="2 3">TWF694</strain>
    </source>
</reference>
<organism evidence="2 3">
    <name type="scientific">Orbilia ellipsospora</name>
    <dbReference type="NCBI Taxonomy" id="2528407"/>
    <lineage>
        <taxon>Eukaryota</taxon>
        <taxon>Fungi</taxon>
        <taxon>Dikarya</taxon>
        <taxon>Ascomycota</taxon>
        <taxon>Pezizomycotina</taxon>
        <taxon>Orbiliomycetes</taxon>
        <taxon>Orbiliales</taxon>
        <taxon>Orbiliaceae</taxon>
        <taxon>Orbilia</taxon>
    </lineage>
</organism>
<accession>A0AAV9XFF4</accession>
<evidence type="ECO:0000259" key="1">
    <source>
        <dbReference type="SMART" id="SM00256"/>
    </source>
</evidence>
<proteinExistence type="predicted"/>
<dbReference type="Pfam" id="PF12937">
    <property type="entry name" value="F-box-like"/>
    <property type="match status" value="1"/>
</dbReference>
<dbReference type="CDD" id="cd09917">
    <property type="entry name" value="F-box_SF"/>
    <property type="match status" value="1"/>
</dbReference>
<dbReference type="InterPro" id="IPR001810">
    <property type="entry name" value="F-box_dom"/>
</dbReference>
<sequence>MFAMEDNQETESKPAISLPTEIHIQIISYIQPSDHPTCMRVCHLWNDIIAKFRRRDLGPRLSKLPNHIQKNILQRIPWEYHPQTMAASSVWASLLQTKEVRGSRFSGSSTNPPFNRLFQGYHCTMKYTVNFEECGKNGENLKILAASIKDGMFFIANPHFRPPEMRALMALNLGDNPILDDCLLDWDALETDETHFGEDWIPQGLSLTILDPNQLSQSDIESWAHPTDNPDSWTHPTEKYEYEKYPELKRLTLRGLCKHLVKVLKTKGERFGGHEKLIIEAALETPLTFVYFEVAVTDIHGGRL</sequence>
<evidence type="ECO:0000313" key="2">
    <source>
        <dbReference type="EMBL" id="KAK6540835.1"/>
    </source>
</evidence>
<dbReference type="SUPFAM" id="SSF81383">
    <property type="entry name" value="F-box domain"/>
    <property type="match status" value="1"/>
</dbReference>
<dbReference type="SMART" id="SM00256">
    <property type="entry name" value="FBOX"/>
    <property type="match status" value="2"/>
</dbReference>
<dbReference type="AlphaFoldDB" id="A0AAV9XFF4"/>
<dbReference type="EMBL" id="JAVHJO010000004">
    <property type="protein sequence ID" value="KAK6540835.1"/>
    <property type="molecule type" value="Genomic_DNA"/>
</dbReference>
<dbReference type="Gene3D" id="1.20.1280.50">
    <property type="match status" value="1"/>
</dbReference>
<comment type="caution">
    <text evidence="2">The sequence shown here is derived from an EMBL/GenBank/DDBJ whole genome shotgun (WGS) entry which is preliminary data.</text>
</comment>
<dbReference type="Proteomes" id="UP001365542">
    <property type="component" value="Unassembled WGS sequence"/>
</dbReference>
<gene>
    <name evidence="2" type="ORF">TWF694_008222</name>
</gene>
<dbReference type="InterPro" id="IPR036047">
    <property type="entry name" value="F-box-like_dom_sf"/>
</dbReference>